<organism evidence="3 4">
    <name type="scientific">Rossellomorea pakistanensis</name>
    <dbReference type="NCBI Taxonomy" id="992288"/>
    <lineage>
        <taxon>Bacteria</taxon>
        <taxon>Bacillati</taxon>
        <taxon>Bacillota</taxon>
        <taxon>Bacilli</taxon>
        <taxon>Bacillales</taxon>
        <taxon>Bacillaceae</taxon>
        <taxon>Rossellomorea</taxon>
    </lineage>
</organism>
<protein>
    <submittedName>
        <fullName evidence="3">YhcN/YlaJ family sporulation lipoprotein</fullName>
    </submittedName>
</protein>
<evidence type="ECO:0000256" key="2">
    <source>
        <dbReference type="SAM" id="SignalP"/>
    </source>
</evidence>
<feature type="region of interest" description="Disordered" evidence="1">
    <location>
        <begin position="161"/>
        <end position="203"/>
    </location>
</feature>
<evidence type="ECO:0000256" key="1">
    <source>
        <dbReference type="SAM" id="MobiDB-lite"/>
    </source>
</evidence>
<proteinExistence type="predicted"/>
<feature type="chain" id="PRO_5047526040" evidence="2">
    <location>
        <begin position="19"/>
        <end position="203"/>
    </location>
</feature>
<dbReference type="PROSITE" id="PS51257">
    <property type="entry name" value="PROKAR_LIPOPROTEIN"/>
    <property type="match status" value="1"/>
</dbReference>
<feature type="compositionally biased region" description="Polar residues" evidence="1">
    <location>
        <begin position="194"/>
        <end position="203"/>
    </location>
</feature>
<sequence length="203" mass="22596">MKKFIPFLVFILLLTACAQRNEVGYRNDDSTENNKPITVKNSNTPQVERKTGQQISKHLVNLATSVPNVKDATAVVLGNYAIVGIDLDGNVERSEVGTIKYSVAESLKNDPYGAQAIIVADPDLYSRIQEVGSDIENGKPIQGIMNELSDITGRVMPEIPRHLEDSDPENAPKEPDKKMHNQKEKQLNKEQEDQSQNKIKSQN</sequence>
<dbReference type="InterPro" id="IPR014247">
    <property type="entry name" value="Spore_lipoprot_YhcN/YlaJ"/>
</dbReference>
<accession>A0ABS2NG00</accession>
<keyword evidence="4" id="KW-1185">Reference proteome</keyword>
<dbReference type="Proteomes" id="UP001646157">
    <property type="component" value="Unassembled WGS sequence"/>
</dbReference>
<dbReference type="InterPro" id="IPR019076">
    <property type="entry name" value="Spore_lipoprot_YhcN/YlaJ-like"/>
</dbReference>
<dbReference type="EMBL" id="JAFBDZ010000003">
    <property type="protein sequence ID" value="MBM7586684.1"/>
    <property type="molecule type" value="Genomic_DNA"/>
</dbReference>
<keyword evidence="3" id="KW-0449">Lipoprotein</keyword>
<evidence type="ECO:0000313" key="4">
    <source>
        <dbReference type="Proteomes" id="UP001646157"/>
    </source>
</evidence>
<dbReference type="RefSeq" id="WP_205173877.1">
    <property type="nucleotide sequence ID" value="NZ_JAFBDZ010000003.1"/>
</dbReference>
<reference evidence="3 4" key="1">
    <citation type="submission" date="2021-01" db="EMBL/GenBank/DDBJ databases">
        <title>Genomic Encyclopedia of Type Strains, Phase IV (KMG-IV): sequencing the most valuable type-strain genomes for metagenomic binning, comparative biology and taxonomic classification.</title>
        <authorList>
            <person name="Goeker M."/>
        </authorList>
    </citation>
    <scope>NUCLEOTIDE SEQUENCE [LARGE SCALE GENOMIC DNA]</scope>
    <source>
        <strain evidence="3 4">DSM 24834</strain>
    </source>
</reference>
<dbReference type="NCBIfam" id="TIGR02898">
    <property type="entry name" value="spore_YhcN_YlaJ"/>
    <property type="match status" value="1"/>
</dbReference>
<evidence type="ECO:0000313" key="3">
    <source>
        <dbReference type="EMBL" id="MBM7586684.1"/>
    </source>
</evidence>
<feature type="compositionally biased region" description="Basic and acidic residues" evidence="1">
    <location>
        <begin position="161"/>
        <end position="192"/>
    </location>
</feature>
<keyword evidence="2" id="KW-0732">Signal</keyword>
<feature type="signal peptide" evidence="2">
    <location>
        <begin position="1"/>
        <end position="18"/>
    </location>
</feature>
<gene>
    <name evidence="3" type="ORF">JOC86_003236</name>
</gene>
<comment type="caution">
    <text evidence="3">The sequence shown here is derived from an EMBL/GenBank/DDBJ whole genome shotgun (WGS) entry which is preliminary data.</text>
</comment>
<name>A0ABS2NG00_9BACI</name>
<dbReference type="Pfam" id="PF09580">
    <property type="entry name" value="Spore_YhcN_YlaJ"/>
    <property type="match status" value="1"/>
</dbReference>